<protein>
    <submittedName>
        <fullName evidence="2">Uncharacterized protein</fullName>
    </submittedName>
</protein>
<organism evidence="2 3">
    <name type="scientific">Caryophanon latum</name>
    <dbReference type="NCBI Taxonomy" id="33977"/>
    <lineage>
        <taxon>Bacteria</taxon>
        <taxon>Bacillati</taxon>
        <taxon>Bacillota</taxon>
        <taxon>Bacilli</taxon>
        <taxon>Bacillales</taxon>
        <taxon>Caryophanaceae</taxon>
        <taxon>Caryophanon</taxon>
    </lineage>
</organism>
<feature type="signal peptide" evidence="1">
    <location>
        <begin position="1"/>
        <end position="21"/>
    </location>
</feature>
<evidence type="ECO:0000313" key="3">
    <source>
        <dbReference type="Proteomes" id="UP000093482"/>
    </source>
</evidence>
<comment type="caution">
    <text evidence="2">The sequence shown here is derived from an EMBL/GenBank/DDBJ whole genome shotgun (WGS) entry which is preliminary data.</text>
</comment>
<dbReference type="PROSITE" id="PS51257">
    <property type="entry name" value="PROKAR_LIPOPROTEIN"/>
    <property type="match status" value="1"/>
</dbReference>
<accession>A0A1C0YV51</accession>
<dbReference type="Proteomes" id="UP000093482">
    <property type="component" value="Unassembled WGS sequence"/>
</dbReference>
<dbReference type="EMBL" id="MATO01000031">
    <property type="protein sequence ID" value="OCS91043.1"/>
    <property type="molecule type" value="Genomic_DNA"/>
</dbReference>
<keyword evidence="3" id="KW-1185">Reference proteome</keyword>
<dbReference type="AlphaFoldDB" id="A0A1C0YV51"/>
<dbReference type="RefSeq" id="WP_066463700.1">
    <property type="nucleotide sequence ID" value="NZ_MATO01000031.1"/>
</dbReference>
<evidence type="ECO:0000313" key="2">
    <source>
        <dbReference type="EMBL" id="OCS91043.1"/>
    </source>
</evidence>
<reference evidence="2 3" key="1">
    <citation type="submission" date="2016-07" db="EMBL/GenBank/DDBJ databases">
        <title>Caryophanon latum genome sequencing.</title>
        <authorList>
            <person name="Verma A."/>
            <person name="Pal Y."/>
            <person name="Krishnamurthi S."/>
        </authorList>
    </citation>
    <scope>NUCLEOTIDE SEQUENCE [LARGE SCALE GENOMIC DNA]</scope>
    <source>
        <strain evidence="2 3">DSM 14151</strain>
    </source>
</reference>
<feature type="chain" id="PRO_5008649270" evidence="1">
    <location>
        <begin position="22"/>
        <end position="138"/>
    </location>
</feature>
<gene>
    <name evidence="2" type="ORF">A6K76_09880</name>
</gene>
<evidence type="ECO:0000256" key="1">
    <source>
        <dbReference type="SAM" id="SignalP"/>
    </source>
</evidence>
<name>A0A1C0YV51_9BACL</name>
<keyword evidence="1" id="KW-0732">Signal</keyword>
<sequence length="138" mass="15797">MKRYILKIMIGMATLSLVACSEEQVSETVEMKQFIEENGKTGLTKEQVSEIFGEASAIGEISGEEVWLYDDGGEYEHSFSNITIDAFEEGKVDYQLYVVFVNDLAYRYSYIYEQEDELWQLQLMPGGEEPIHAKVNVQ</sequence>
<dbReference type="OrthoDB" id="2735730at2"/>
<proteinExistence type="predicted"/>